<keyword evidence="1" id="KW-0472">Membrane</keyword>
<evidence type="ECO:0000313" key="2">
    <source>
        <dbReference type="EMBL" id="EJW76647.1"/>
    </source>
</evidence>
<feature type="transmembrane region" description="Helical" evidence="1">
    <location>
        <begin position="12"/>
        <end position="34"/>
    </location>
</feature>
<gene>
    <name evidence="2" type="ORF">WUBG_12441</name>
</gene>
<comment type="caution">
    <text evidence="2">The sequence shown here is derived from an EMBL/GenBank/DDBJ whole genome shotgun (WGS) entry which is preliminary data.</text>
</comment>
<keyword evidence="1" id="KW-1133">Transmembrane helix</keyword>
<evidence type="ECO:0000313" key="3">
    <source>
        <dbReference type="Proteomes" id="UP000004810"/>
    </source>
</evidence>
<dbReference type="EMBL" id="ADBV01008797">
    <property type="protein sequence ID" value="EJW76647.1"/>
    <property type="molecule type" value="Genomic_DNA"/>
</dbReference>
<keyword evidence="1" id="KW-0812">Transmembrane</keyword>
<reference evidence="3" key="1">
    <citation type="submission" date="2012-08" db="EMBL/GenBank/DDBJ databases">
        <title>The Genome Sequence of Wuchereria bancrofti.</title>
        <authorList>
            <person name="Nutman T.B."/>
            <person name="Fink D.L."/>
            <person name="Russ C."/>
            <person name="Young S."/>
            <person name="Zeng Q."/>
            <person name="Koehrsen M."/>
            <person name="Alvarado L."/>
            <person name="Berlin A."/>
            <person name="Chapman S.B."/>
            <person name="Chen Z."/>
            <person name="Freedman E."/>
            <person name="Gellesch M."/>
            <person name="Goldberg J."/>
            <person name="Griggs A."/>
            <person name="Gujja S."/>
            <person name="Heilman E.R."/>
            <person name="Heiman D."/>
            <person name="Hepburn T."/>
            <person name="Howarth C."/>
            <person name="Jen D."/>
            <person name="Larson L."/>
            <person name="Lewis B."/>
            <person name="Mehta T."/>
            <person name="Park D."/>
            <person name="Pearson M."/>
            <person name="Roberts A."/>
            <person name="Saif S."/>
            <person name="Shea T."/>
            <person name="Shenoy N."/>
            <person name="Sisk P."/>
            <person name="Stolte C."/>
            <person name="Sykes S."/>
            <person name="Walk T."/>
            <person name="White J."/>
            <person name="Yandava C."/>
            <person name="Haas B."/>
            <person name="Henn M.R."/>
            <person name="Nusbaum C."/>
            <person name="Birren B."/>
        </authorList>
    </citation>
    <scope>NUCLEOTIDE SEQUENCE [LARGE SCALE GENOMIC DNA]</scope>
    <source>
        <strain evidence="3">NA</strain>
    </source>
</reference>
<evidence type="ECO:0000256" key="1">
    <source>
        <dbReference type="SAM" id="Phobius"/>
    </source>
</evidence>
<dbReference type="AlphaFoldDB" id="J9EI01"/>
<protein>
    <submittedName>
        <fullName evidence="2">Uncharacterized protein</fullName>
    </submittedName>
</protein>
<dbReference type="Gene3D" id="1.10.287.770">
    <property type="entry name" value="YojJ-like"/>
    <property type="match status" value="1"/>
</dbReference>
<accession>J9EI01</accession>
<sequence length="49" mass="5420">MPTFIAALGGSMGAWLGLSILSLIQGGTYLYTFLTTTIKKKRSRLKNWN</sequence>
<name>J9EI01_WUCBA</name>
<dbReference type="Proteomes" id="UP000004810">
    <property type="component" value="Unassembled WGS sequence"/>
</dbReference>
<organism evidence="2 3">
    <name type="scientific">Wuchereria bancrofti</name>
    <dbReference type="NCBI Taxonomy" id="6293"/>
    <lineage>
        <taxon>Eukaryota</taxon>
        <taxon>Metazoa</taxon>
        <taxon>Ecdysozoa</taxon>
        <taxon>Nematoda</taxon>
        <taxon>Chromadorea</taxon>
        <taxon>Rhabditida</taxon>
        <taxon>Spirurina</taxon>
        <taxon>Spiruromorpha</taxon>
        <taxon>Filarioidea</taxon>
        <taxon>Onchocercidae</taxon>
        <taxon>Wuchereria</taxon>
    </lineage>
</organism>
<proteinExistence type="predicted"/>